<reference evidence="2" key="1">
    <citation type="submission" date="2015-10" db="EMBL/GenBank/DDBJ databases">
        <authorList>
            <person name="Gilbert D.G."/>
        </authorList>
    </citation>
    <scope>NUCLEOTIDE SEQUENCE</scope>
    <source>
        <strain evidence="2">Phyl III-seqv23</strain>
    </source>
</reference>
<feature type="compositionally biased region" description="Low complexity" evidence="1">
    <location>
        <begin position="322"/>
        <end position="333"/>
    </location>
</feature>
<proteinExistence type="predicted"/>
<accession>A0A0S4TUJ8</accession>
<sequence length="357" mass="38916">MPTRVPTSTLGRSHPVTGAASTSTSTAASATQSGATTAPASGRAREGMLAELPTERTARTPSVSAAGAHAGRPAWNVQGAIETMAALSPERKKRLFKKSASPQYQYAKGLTAEQRGQLESALEQRFRNPAAPAEARDSALVMWLSVQQARLRTHTAGHRNHHNLEQFQLAAMSLPIPLLALGYRTQRRRYYSSPMRPEYRTAFNNFMRVIGDPSLSQAVRQTVAQRLEYHLRSEETIVRHERQLLGVHGAMGLAESGYEVDTNYDHVNLSALEREAAIESRGREVPSALHIQALRTERSRAANGALRHQWLTRELHAAQARAGQGGAATASAGPSSCLLYTSPSPRDKRQSRMPSSA</sequence>
<evidence type="ECO:0000256" key="1">
    <source>
        <dbReference type="SAM" id="MobiDB-lite"/>
    </source>
</evidence>
<dbReference type="AlphaFoldDB" id="A0A0S4TUJ8"/>
<organism evidence="2">
    <name type="scientific">Ralstonia solanacearum</name>
    <name type="common">Pseudomonas solanacearum</name>
    <dbReference type="NCBI Taxonomy" id="305"/>
    <lineage>
        <taxon>Bacteria</taxon>
        <taxon>Pseudomonadati</taxon>
        <taxon>Pseudomonadota</taxon>
        <taxon>Betaproteobacteria</taxon>
        <taxon>Burkholderiales</taxon>
        <taxon>Burkholderiaceae</taxon>
        <taxon>Ralstonia</taxon>
        <taxon>Ralstonia solanacearum species complex</taxon>
    </lineage>
</organism>
<feature type="compositionally biased region" description="Polar residues" evidence="1">
    <location>
        <begin position="1"/>
        <end position="11"/>
    </location>
</feature>
<evidence type="ECO:0000313" key="2">
    <source>
        <dbReference type="EMBL" id="CUV13744.1"/>
    </source>
</evidence>
<feature type="compositionally biased region" description="Low complexity" evidence="1">
    <location>
        <begin position="17"/>
        <end position="42"/>
    </location>
</feature>
<gene>
    <name evidence="2" type="ORF">RUN39_v1_610052</name>
</gene>
<feature type="region of interest" description="Disordered" evidence="1">
    <location>
        <begin position="322"/>
        <end position="357"/>
    </location>
</feature>
<name>A0A0S4TUJ8_RALSL</name>
<feature type="region of interest" description="Disordered" evidence="1">
    <location>
        <begin position="1"/>
        <end position="44"/>
    </location>
</feature>
<protein>
    <submittedName>
        <fullName evidence="2">Type III effector protein</fullName>
    </submittedName>
</protein>
<dbReference type="EMBL" id="LN899819">
    <property type="protein sequence ID" value="CUV13744.1"/>
    <property type="molecule type" value="Genomic_DNA"/>
</dbReference>